<dbReference type="AlphaFoldDB" id="A0A7X8TNQ5"/>
<evidence type="ECO:0000256" key="4">
    <source>
        <dbReference type="SAM" id="SignalP"/>
    </source>
</evidence>
<organism evidence="5 6">
    <name type="scientific">Vibrio agarilyticus</name>
    <dbReference type="NCBI Taxonomy" id="2726741"/>
    <lineage>
        <taxon>Bacteria</taxon>
        <taxon>Pseudomonadati</taxon>
        <taxon>Pseudomonadota</taxon>
        <taxon>Gammaproteobacteria</taxon>
        <taxon>Vibrionales</taxon>
        <taxon>Vibrionaceae</taxon>
        <taxon>Vibrio</taxon>
    </lineage>
</organism>
<comment type="subcellular location">
    <subcellularLocation>
        <location evidence="1">Cell outer membrane</location>
        <topology evidence="1">Multi-pass membrane protein</topology>
    </subcellularLocation>
</comment>
<evidence type="ECO:0000256" key="2">
    <source>
        <dbReference type="ARBA" id="ARBA00022729"/>
    </source>
</evidence>
<dbReference type="Gene3D" id="2.40.160.10">
    <property type="entry name" value="Porin"/>
    <property type="match status" value="1"/>
</dbReference>
<protein>
    <submittedName>
        <fullName evidence="5">Porin</fullName>
    </submittedName>
</protein>
<dbReference type="EMBL" id="JABAIK010000003">
    <property type="protein sequence ID" value="NLS12111.1"/>
    <property type="molecule type" value="Genomic_DNA"/>
</dbReference>
<dbReference type="InterPro" id="IPR050298">
    <property type="entry name" value="Gram-neg_bact_OMP"/>
</dbReference>
<dbReference type="Pfam" id="PF00267">
    <property type="entry name" value="Porin_1"/>
    <property type="match status" value="1"/>
</dbReference>
<dbReference type="SUPFAM" id="SSF56935">
    <property type="entry name" value="Porins"/>
    <property type="match status" value="1"/>
</dbReference>
<evidence type="ECO:0000256" key="1">
    <source>
        <dbReference type="ARBA" id="ARBA00004571"/>
    </source>
</evidence>
<name>A0A7X8TNQ5_9VIBR</name>
<keyword evidence="6" id="KW-1185">Reference proteome</keyword>
<gene>
    <name evidence="5" type="ORF">HGP28_04285</name>
</gene>
<dbReference type="InterPro" id="IPR001702">
    <property type="entry name" value="Porin_Gram-ve"/>
</dbReference>
<dbReference type="InterPro" id="IPR033900">
    <property type="entry name" value="Gram_neg_porin_domain"/>
</dbReference>
<dbReference type="GO" id="GO:0009279">
    <property type="term" value="C:cell outer membrane"/>
    <property type="evidence" value="ECO:0007669"/>
    <property type="project" value="UniProtKB-SubCell"/>
</dbReference>
<proteinExistence type="predicted"/>
<evidence type="ECO:0000313" key="5">
    <source>
        <dbReference type="EMBL" id="NLS12111.1"/>
    </source>
</evidence>
<comment type="caution">
    <text evidence="5">The sequence shown here is derived from an EMBL/GenBank/DDBJ whole genome shotgun (WGS) entry which is preliminary data.</text>
</comment>
<dbReference type="CDD" id="cd00342">
    <property type="entry name" value="gram_neg_porins"/>
    <property type="match status" value="1"/>
</dbReference>
<feature type="chain" id="PRO_5030804677" evidence="4">
    <location>
        <begin position="20"/>
        <end position="341"/>
    </location>
</feature>
<keyword evidence="3" id="KW-0472">Membrane</keyword>
<accession>A0A7X8TNQ5</accession>
<reference evidence="5 6" key="1">
    <citation type="submission" date="2020-04" db="EMBL/GenBank/DDBJ databases">
        <title>Vibrio sp. SM6, a novel species isolated from seawater.</title>
        <authorList>
            <person name="Wang X."/>
        </authorList>
    </citation>
    <scope>NUCLEOTIDE SEQUENCE [LARGE SCALE GENOMIC DNA]</scope>
    <source>
        <strain evidence="5 6">SM6</strain>
    </source>
</reference>
<dbReference type="RefSeq" id="WP_168835319.1">
    <property type="nucleotide sequence ID" value="NZ_JABAIK010000003.1"/>
</dbReference>
<dbReference type="PANTHER" id="PTHR34501">
    <property type="entry name" value="PROTEIN YDDL-RELATED"/>
    <property type="match status" value="1"/>
</dbReference>
<sequence>MKKNILAIAVAAFASQAVAVELYNAQGTTFSLGGHVSVALQDSEKGDLDVGAVSPRINFNATNDLGNGFTADAKGEWSLNLLEGGEESFTTRLGYIGLTHAEFGRAVVGTQWAPYYDAAGVTDMPIAFANDSIYLSAQALGTWRAEKMISYRNGFDFGNAGALNVGFGWQGASEHTFGSGATELTKKFDDRVQLALNYSIADFGLNYAISTGDVAAKTAEAHVFSAAYGSYGSGLYLAAMFEIGENAYYLDTDDKSATPEEVFEDTHAVELLAAYSLANGVNLSVNYEKVSDEKGNSDLLETSALQAEYSFTSQFQGFAGYQFDLADDGDNQWKLGMRYYL</sequence>
<feature type="signal peptide" evidence="4">
    <location>
        <begin position="1"/>
        <end position="19"/>
    </location>
</feature>
<dbReference type="GO" id="GO:0015288">
    <property type="term" value="F:porin activity"/>
    <property type="evidence" value="ECO:0007669"/>
    <property type="project" value="InterPro"/>
</dbReference>
<dbReference type="Proteomes" id="UP000535589">
    <property type="component" value="Unassembled WGS sequence"/>
</dbReference>
<dbReference type="InterPro" id="IPR023614">
    <property type="entry name" value="Porin_dom_sf"/>
</dbReference>
<dbReference type="GO" id="GO:0034220">
    <property type="term" value="P:monoatomic ion transmembrane transport"/>
    <property type="evidence" value="ECO:0007669"/>
    <property type="project" value="InterPro"/>
</dbReference>
<dbReference type="PANTHER" id="PTHR34501:SF2">
    <property type="entry name" value="OUTER MEMBRANE PORIN F-RELATED"/>
    <property type="match status" value="1"/>
</dbReference>
<evidence type="ECO:0000313" key="6">
    <source>
        <dbReference type="Proteomes" id="UP000535589"/>
    </source>
</evidence>
<keyword evidence="2 4" id="KW-0732">Signal</keyword>
<evidence type="ECO:0000256" key="3">
    <source>
        <dbReference type="ARBA" id="ARBA00023136"/>
    </source>
</evidence>